<dbReference type="InterPro" id="IPR043129">
    <property type="entry name" value="ATPase_NBD"/>
</dbReference>
<dbReference type="CDD" id="cd24050">
    <property type="entry name" value="ASKHA_NBD_ANMK"/>
    <property type="match status" value="1"/>
</dbReference>
<dbReference type="UniPathway" id="UPA00343"/>
<comment type="caution">
    <text evidence="2">The sequence shown here is derived from an EMBL/GenBank/DDBJ whole genome shotgun (WGS) entry which is preliminary data.</text>
</comment>
<dbReference type="PANTHER" id="PTHR30605:SF0">
    <property type="entry name" value="ANHYDRO-N-ACETYLMURAMIC ACID KINASE"/>
    <property type="match status" value="1"/>
</dbReference>
<keyword evidence="1" id="KW-0808">Transferase</keyword>
<evidence type="ECO:0000313" key="4">
    <source>
        <dbReference type="Proteomes" id="UP000243640"/>
    </source>
</evidence>
<dbReference type="EMBL" id="SODO01000006">
    <property type="protein sequence ID" value="TDW59075.1"/>
    <property type="molecule type" value="Genomic_DNA"/>
</dbReference>
<sequence length="366" mass="38619">MRDTEHYIGIMSGTSLDGIDAVLVATDGRRIELKGSASAPIEPLLRERLLALASGAAITAQAWGELDIALGQAYADATMQLLANTSMQASDILAIGCHGQTVWHQPDAGLPFSLQLGDGNRIAALTGITTVTDFRRKDMALGGQGAPLVPAFHQQVLGHPERLRVVVNIGGIANITVLAPGRPVQGYDVGPGNMLMDLWCRQHTGARFDKDAALAQTGRVLPDLLARLMNEPWLALPAPKSTGRELFNEAWLQAHLAGHEAVADVQATLAEFTAAAIAQQVPPLTAGELLVCGGGGHNPLLMDRLAALLPGWQVATTTQAGVDMDAMEAMAFAWLAHQTLHRLPGNLPETTGATRPAVLGAVHFPD</sequence>
<dbReference type="Pfam" id="PF03702">
    <property type="entry name" value="AnmK"/>
    <property type="match status" value="1"/>
</dbReference>
<dbReference type="GO" id="GO:0006040">
    <property type="term" value="P:amino sugar metabolic process"/>
    <property type="evidence" value="ECO:0007669"/>
    <property type="project" value="InterPro"/>
</dbReference>
<keyword evidence="1 2" id="KW-0418">Kinase</keyword>
<dbReference type="NCBIfam" id="NF007148">
    <property type="entry name" value="PRK09585.3-2"/>
    <property type="match status" value="1"/>
</dbReference>
<keyword evidence="1" id="KW-0119">Carbohydrate metabolism</keyword>
<comment type="similarity">
    <text evidence="1">Belongs to the anhydro-N-acetylmuramic acid kinase family.</text>
</comment>
<dbReference type="Proteomes" id="UP000243640">
    <property type="component" value="Unassembled WGS sequence"/>
</dbReference>
<evidence type="ECO:0000313" key="5">
    <source>
        <dbReference type="Proteomes" id="UP000295058"/>
    </source>
</evidence>
<dbReference type="OrthoDB" id="9763949at2"/>
<evidence type="ECO:0000256" key="1">
    <source>
        <dbReference type="HAMAP-Rule" id="MF_01270"/>
    </source>
</evidence>
<dbReference type="NCBIfam" id="NF007139">
    <property type="entry name" value="PRK09585.1-3"/>
    <property type="match status" value="1"/>
</dbReference>
<dbReference type="EC" id="2.7.1.170" evidence="1"/>
<keyword evidence="1" id="KW-0547">Nucleotide-binding</keyword>
<feature type="binding site" evidence="1">
    <location>
        <begin position="13"/>
        <end position="20"/>
    </location>
    <ligand>
        <name>ATP</name>
        <dbReference type="ChEBI" id="CHEBI:30616"/>
    </ligand>
</feature>
<dbReference type="InterPro" id="IPR005338">
    <property type="entry name" value="Anhydro_N_Ac-Mur_kinase"/>
</dbReference>
<protein>
    <recommendedName>
        <fullName evidence="1">Anhydro-N-acetylmuramic acid kinase</fullName>
        <ecNumber evidence="1">2.7.1.170</ecNumber>
    </recommendedName>
    <alternativeName>
        <fullName evidence="1">AnhMurNAc kinase</fullName>
    </alternativeName>
</protein>
<dbReference type="GO" id="GO:0016301">
    <property type="term" value="F:kinase activity"/>
    <property type="evidence" value="ECO:0007669"/>
    <property type="project" value="UniProtKB-KW"/>
</dbReference>
<dbReference type="PANTHER" id="PTHR30605">
    <property type="entry name" value="ANHYDRO-N-ACETYLMURAMIC ACID KINASE"/>
    <property type="match status" value="1"/>
</dbReference>
<dbReference type="Proteomes" id="UP000295058">
    <property type="component" value="Unassembled WGS sequence"/>
</dbReference>
<name>A0A235CIH7_9GAMM</name>
<organism evidence="2 4">
    <name type="scientific">Oceanimonas baumannii</name>
    <dbReference type="NCBI Taxonomy" id="129578"/>
    <lineage>
        <taxon>Bacteria</taxon>
        <taxon>Pseudomonadati</taxon>
        <taxon>Pseudomonadota</taxon>
        <taxon>Gammaproteobacteria</taxon>
        <taxon>Aeromonadales</taxon>
        <taxon>Aeromonadaceae</taxon>
        <taxon>Oceanimonas</taxon>
    </lineage>
</organism>
<comment type="pathway">
    <text evidence="1">Amino-sugar metabolism; 1,6-anhydro-N-acetylmuramate degradation.</text>
</comment>
<dbReference type="RefSeq" id="WP_094278310.1">
    <property type="nucleotide sequence ID" value="NZ_NQJF01000007.1"/>
</dbReference>
<reference evidence="2 4" key="1">
    <citation type="submission" date="2017-08" db="EMBL/GenBank/DDBJ databases">
        <title>Draft Genome Sequence of the Marine Bacterium Oceanimonas baumannii ATCC 700832.</title>
        <authorList>
            <person name="Mcclelland W.D."/>
            <person name="Brennan M.A."/>
            <person name="Trachtenberg A.M."/>
            <person name="Maclea K.S."/>
        </authorList>
    </citation>
    <scope>NUCLEOTIDE SEQUENCE [LARGE SCALE GENOMIC DNA]</scope>
    <source>
        <strain evidence="2 4">ATCC 700832</strain>
    </source>
</reference>
<dbReference type="AlphaFoldDB" id="A0A235CIH7"/>
<dbReference type="GO" id="GO:0009254">
    <property type="term" value="P:peptidoglycan turnover"/>
    <property type="evidence" value="ECO:0007669"/>
    <property type="project" value="UniProtKB-UniRule"/>
</dbReference>
<proteinExistence type="inferred from homology"/>
<keyword evidence="1" id="KW-0067">ATP-binding</keyword>
<dbReference type="GO" id="GO:0016773">
    <property type="term" value="F:phosphotransferase activity, alcohol group as acceptor"/>
    <property type="evidence" value="ECO:0007669"/>
    <property type="project" value="UniProtKB-UniRule"/>
</dbReference>
<dbReference type="GO" id="GO:0097175">
    <property type="term" value="P:1,6-anhydro-N-acetyl-beta-muramic acid catabolic process"/>
    <property type="evidence" value="ECO:0007669"/>
    <property type="project" value="UniProtKB-UniRule"/>
</dbReference>
<accession>A0A235CIH7</accession>
<gene>
    <name evidence="1" type="primary">anmK</name>
    <name evidence="2" type="ORF">B6S09_09760</name>
    <name evidence="3" type="ORF">LY04_01902</name>
</gene>
<dbReference type="UniPathway" id="UPA00544"/>
<dbReference type="HAMAP" id="MF_01270">
    <property type="entry name" value="AnhMurNAc_kinase"/>
    <property type="match status" value="1"/>
</dbReference>
<dbReference type="GO" id="GO:0005524">
    <property type="term" value="F:ATP binding"/>
    <property type="evidence" value="ECO:0007669"/>
    <property type="project" value="UniProtKB-UniRule"/>
</dbReference>
<dbReference type="EMBL" id="NQJF01000007">
    <property type="protein sequence ID" value="OYD24340.1"/>
    <property type="molecule type" value="Genomic_DNA"/>
</dbReference>
<dbReference type="Gene3D" id="3.30.420.40">
    <property type="match status" value="2"/>
</dbReference>
<evidence type="ECO:0000313" key="2">
    <source>
        <dbReference type="EMBL" id="OYD24340.1"/>
    </source>
</evidence>
<dbReference type="SUPFAM" id="SSF53067">
    <property type="entry name" value="Actin-like ATPase domain"/>
    <property type="match status" value="1"/>
</dbReference>
<comment type="pathway">
    <text evidence="1">Cell wall biogenesis; peptidoglycan recycling.</text>
</comment>
<reference evidence="3 5" key="2">
    <citation type="submission" date="2019-03" db="EMBL/GenBank/DDBJ databases">
        <title>Genomic Encyclopedia of Archaeal and Bacterial Type Strains, Phase II (KMG-II): from individual species to whole genera.</title>
        <authorList>
            <person name="Goeker M."/>
        </authorList>
    </citation>
    <scope>NUCLEOTIDE SEQUENCE [LARGE SCALE GENOMIC DNA]</scope>
    <source>
        <strain evidence="3 5">DSM 15594</strain>
    </source>
</reference>
<evidence type="ECO:0000313" key="3">
    <source>
        <dbReference type="EMBL" id="TDW59075.1"/>
    </source>
</evidence>
<comment type="function">
    <text evidence="1">Catalyzes the specific phosphorylation of 1,6-anhydro-N-acetylmuramic acid (anhMurNAc) with the simultaneous cleavage of the 1,6-anhydro ring, generating MurNAc-6-P. Is required for the utilization of anhMurNAc either imported from the medium or derived from its own cell wall murein, and thus plays a role in cell wall recycling.</text>
</comment>
<keyword evidence="5" id="KW-1185">Reference proteome</keyword>
<comment type="catalytic activity">
    <reaction evidence="1">
        <text>1,6-anhydro-N-acetyl-beta-muramate + ATP + H2O = N-acetyl-D-muramate 6-phosphate + ADP + H(+)</text>
        <dbReference type="Rhea" id="RHEA:24952"/>
        <dbReference type="ChEBI" id="CHEBI:15377"/>
        <dbReference type="ChEBI" id="CHEBI:15378"/>
        <dbReference type="ChEBI" id="CHEBI:30616"/>
        <dbReference type="ChEBI" id="CHEBI:58690"/>
        <dbReference type="ChEBI" id="CHEBI:58722"/>
        <dbReference type="ChEBI" id="CHEBI:456216"/>
        <dbReference type="EC" id="2.7.1.170"/>
    </reaction>
</comment>